<keyword evidence="4 7" id="KW-0456">Lyase</keyword>
<dbReference type="AlphaFoldDB" id="A0A6J4UXD7"/>
<keyword evidence="3" id="KW-0663">Pyridoxal phosphate</keyword>
<evidence type="ECO:0000256" key="5">
    <source>
        <dbReference type="ARBA" id="ARBA00037974"/>
    </source>
</evidence>
<dbReference type="InterPro" id="IPR004839">
    <property type="entry name" value="Aminotransferase_I/II_large"/>
</dbReference>
<feature type="domain" description="Aminotransferase class I/classII large" evidence="6">
    <location>
        <begin position="64"/>
        <end position="382"/>
    </location>
</feature>
<dbReference type="CDD" id="cd00609">
    <property type="entry name" value="AAT_like"/>
    <property type="match status" value="1"/>
</dbReference>
<dbReference type="InterPro" id="IPR015424">
    <property type="entry name" value="PyrdxlP-dep_Trfase"/>
</dbReference>
<dbReference type="Gene3D" id="3.40.640.10">
    <property type="entry name" value="Type I PLP-dependent aspartate aminotransferase-like (Major domain)"/>
    <property type="match status" value="1"/>
</dbReference>
<sequence>MVQAAQLVANPFDDLALDHLRRRTSAKWRMYPEDVLPLWVAEMDAVVAPPIVEAVHEAMLMGDTGYPAGHAYAEAMAGFAADRWGWVFDPVTTAKVTDVLTGVMEIIRITSADGDAIVVTPPVYPPFYMIARTLGRPVVEAPLTDDYRLDPETLERAFADATSGGRSATLILSNPHNPTGTVHTREEMGQVARLARRYGVRVVADEIHAPLQMPSSTFVPYLAADGTEPDFSVMSASKGWNLAGFKAALVIPGSDARDVVESMAGRAGSHPGHIGLIAHTAAITHACAWLDAAIVGIDRNRMALTGMLAEHLPGTVYRPPESTYLAWVDCRGLGLGDDPAQAFLEQGRVALSSGVPFGPGGAGHVRVNLATSPAVLLEAVTRMASVVPAVAAD</sequence>
<dbReference type="GO" id="GO:0047804">
    <property type="term" value="F:cysteine-S-conjugate beta-lyase activity"/>
    <property type="evidence" value="ECO:0007669"/>
    <property type="project" value="UniProtKB-EC"/>
</dbReference>
<dbReference type="InterPro" id="IPR015422">
    <property type="entry name" value="PyrdxlP-dep_Trfase_small"/>
</dbReference>
<dbReference type="Gene3D" id="3.90.1150.10">
    <property type="entry name" value="Aspartate Aminotransferase, domain 1"/>
    <property type="match status" value="1"/>
</dbReference>
<dbReference type="Pfam" id="PF00155">
    <property type="entry name" value="Aminotran_1_2"/>
    <property type="match status" value="1"/>
</dbReference>
<dbReference type="EMBL" id="CADCWK010000189">
    <property type="protein sequence ID" value="CAA9562635.1"/>
    <property type="molecule type" value="Genomic_DNA"/>
</dbReference>
<dbReference type="SUPFAM" id="SSF53383">
    <property type="entry name" value="PLP-dependent transferases"/>
    <property type="match status" value="1"/>
</dbReference>
<evidence type="ECO:0000256" key="1">
    <source>
        <dbReference type="ARBA" id="ARBA00001933"/>
    </source>
</evidence>
<proteinExistence type="inferred from homology"/>
<protein>
    <recommendedName>
        <fullName evidence="2">cysteine-S-conjugate beta-lyase</fullName>
        <ecNumber evidence="2">4.4.1.13</ecNumber>
    </recommendedName>
</protein>
<dbReference type="InterPro" id="IPR015421">
    <property type="entry name" value="PyrdxlP-dep_Trfase_major"/>
</dbReference>
<evidence type="ECO:0000259" key="6">
    <source>
        <dbReference type="Pfam" id="PF00155"/>
    </source>
</evidence>
<evidence type="ECO:0000256" key="2">
    <source>
        <dbReference type="ARBA" id="ARBA00012224"/>
    </source>
</evidence>
<organism evidence="7">
    <name type="scientific">uncultured Thermomicrobiales bacterium</name>
    <dbReference type="NCBI Taxonomy" id="1645740"/>
    <lineage>
        <taxon>Bacteria</taxon>
        <taxon>Pseudomonadati</taxon>
        <taxon>Thermomicrobiota</taxon>
        <taxon>Thermomicrobia</taxon>
        <taxon>Thermomicrobiales</taxon>
        <taxon>environmental samples</taxon>
    </lineage>
</organism>
<comment type="similarity">
    <text evidence="5">Belongs to the class-II pyridoxal-phosphate-dependent aminotransferase family. MalY/PatB cystathionine beta-lyase subfamily.</text>
</comment>
<accession>A0A6J4UXD7</accession>
<dbReference type="EC" id="4.4.1.13" evidence="2"/>
<reference evidence="7" key="1">
    <citation type="submission" date="2020-02" db="EMBL/GenBank/DDBJ databases">
        <authorList>
            <person name="Meier V. D."/>
        </authorList>
    </citation>
    <scope>NUCLEOTIDE SEQUENCE</scope>
    <source>
        <strain evidence="7">AVDCRST_MAG33</strain>
    </source>
</reference>
<comment type="cofactor">
    <cofactor evidence="1">
        <name>pyridoxal 5'-phosphate</name>
        <dbReference type="ChEBI" id="CHEBI:597326"/>
    </cofactor>
</comment>
<evidence type="ECO:0000313" key="7">
    <source>
        <dbReference type="EMBL" id="CAA9562635.1"/>
    </source>
</evidence>
<dbReference type="InterPro" id="IPR051798">
    <property type="entry name" value="Class-II_PLP-Dep_Aminotrans"/>
</dbReference>
<dbReference type="PANTHER" id="PTHR43525">
    <property type="entry name" value="PROTEIN MALY"/>
    <property type="match status" value="1"/>
</dbReference>
<dbReference type="GO" id="GO:0030170">
    <property type="term" value="F:pyridoxal phosphate binding"/>
    <property type="evidence" value="ECO:0007669"/>
    <property type="project" value="InterPro"/>
</dbReference>
<evidence type="ECO:0000256" key="4">
    <source>
        <dbReference type="ARBA" id="ARBA00023239"/>
    </source>
</evidence>
<dbReference type="PANTHER" id="PTHR43525:SF2">
    <property type="entry name" value="CYSTATHIONINE BETA-LYASE-RELATED"/>
    <property type="match status" value="1"/>
</dbReference>
<evidence type="ECO:0000256" key="3">
    <source>
        <dbReference type="ARBA" id="ARBA00022898"/>
    </source>
</evidence>
<gene>
    <name evidence="7" type="ORF">AVDCRST_MAG33-1799</name>
</gene>
<name>A0A6J4UXD7_9BACT</name>